<gene>
    <name evidence="1" type="ORF">SDC9_212099</name>
</gene>
<dbReference type="EMBL" id="VSSQ01145036">
    <property type="protein sequence ID" value="MPN64327.1"/>
    <property type="molecule type" value="Genomic_DNA"/>
</dbReference>
<sequence>MAIIGLGLSITYRDVRIVSELLKSADDWERLDLEPYREERAERMRRLRFAAKLQAALDMEFGEAARQRRRRHFERAADDPTLRLHSLAVMAGPEVAPPETFTEAHRARVLED</sequence>
<protein>
    <submittedName>
        <fullName evidence="1">Uncharacterized protein</fullName>
    </submittedName>
</protein>
<evidence type="ECO:0000313" key="1">
    <source>
        <dbReference type="EMBL" id="MPN64327.1"/>
    </source>
</evidence>
<comment type="caution">
    <text evidence="1">The sequence shown here is derived from an EMBL/GenBank/DDBJ whole genome shotgun (WGS) entry which is preliminary data.</text>
</comment>
<name>A0A645JLW6_9ZZZZ</name>
<accession>A0A645JLW6</accession>
<organism evidence="1">
    <name type="scientific">bioreactor metagenome</name>
    <dbReference type="NCBI Taxonomy" id="1076179"/>
    <lineage>
        <taxon>unclassified sequences</taxon>
        <taxon>metagenomes</taxon>
        <taxon>ecological metagenomes</taxon>
    </lineage>
</organism>
<proteinExistence type="predicted"/>
<dbReference type="AlphaFoldDB" id="A0A645JLW6"/>
<reference evidence="1" key="1">
    <citation type="submission" date="2019-08" db="EMBL/GenBank/DDBJ databases">
        <authorList>
            <person name="Kucharzyk K."/>
            <person name="Murdoch R.W."/>
            <person name="Higgins S."/>
            <person name="Loffler F."/>
        </authorList>
    </citation>
    <scope>NUCLEOTIDE SEQUENCE</scope>
</reference>